<gene>
    <name evidence="1" type="ORF">NUW58_g88</name>
</gene>
<sequence length="584" mass="64421">MESTPLFYQGTGGLGPGRKGGISREENERRKGHQAQGGLSHGIAPGDLFFTQDPSSKRGGAGSLVQLRSVDWGITGLTQLVDKHCGEPSFLEKPLAGPTPKGAAQESNIREDAIVRVCHPSSLGTRSLPAFHDTGTCCCYLGIVVPRTIPHSFALDPATQSRPPVAHGTLEDHVVKQALASGQRSSASDSAHRPSTSSTLAVSLQTEQSSGRRESVIRPPTSSTSSQSVTQPEWDSASQSHNNSKANISSEIDDLSLKPDEFWPPQDSEDDSEGAEGVGDRLKRTSTAKSGRTGSKIKAMLQKIGRSYDKRYDFLPNDAEEKDRNTLQHQIVLEMLDGKLHLAPVVNAGRVLDLGCGPGDWALEFAKRNPNTEVVIGVDLDSVKLPPAILPKNCQFQVADFNEKWSYDFKFDFVHLRHLGNLPKKELVTTIYENLNPGGWAEFTEWVVSIQSTSNSFTESRFYKWMTYWKLGLERLRTSVYYPLAYKGLLTEVGFKNVTERKYAVPLNPWPPGRQLQKIGSMMALNINTILEPMSTPIFTGVLGWTPEDLESLLAEVRRELADVKMHAFMTLYTLRPPRPMAHL</sequence>
<dbReference type="Proteomes" id="UP001143856">
    <property type="component" value="Unassembled WGS sequence"/>
</dbReference>
<name>A0ACC1PS64_9PEZI</name>
<keyword evidence="2" id="KW-1185">Reference proteome</keyword>
<comment type="caution">
    <text evidence="1">The sequence shown here is derived from an EMBL/GenBank/DDBJ whole genome shotgun (WGS) entry which is preliminary data.</text>
</comment>
<organism evidence="1 2">
    <name type="scientific">Xylaria curta</name>
    <dbReference type="NCBI Taxonomy" id="42375"/>
    <lineage>
        <taxon>Eukaryota</taxon>
        <taxon>Fungi</taxon>
        <taxon>Dikarya</taxon>
        <taxon>Ascomycota</taxon>
        <taxon>Pezizomycotina</taxon>
        <taxon>Sordariomycetes</taxon>
        <taxon>Xylariomycetidae</taxon>
        <taxon>Xylariales</taxon>
        <taxon>Xylariaceae</taxon>
        <taxon>Xylaria</taxon>
    </lineage>
</organism>
<dbReference type="EMBL" id="JAPDGR010000006">
    <property type="protein sequence ID" value="KAJ2999177.1"/>
    <property type="molecule type" value="Genomic_DNA"/>
</dbReference>
<proteinExistence type="predicted"/>
<protein>
    <submittedName>
        <fullName evidence="1">Uncharacterized protein</fullName>
    </submittedName>
</protein>
<evidence type="ECO:0000313" key="2">
    <source>
        <dbReference type="Proteomes" id="UP001143856"/>
    </source>
</evidence>
<evidence type="ECO:0000313" key="1">
    <source>
        <dbReference type="EMBL" id="KAJ2999177.1"/>
    </source>
</evidence>
<reference evidence="1" key="1">
    <citation type="submission" date="2022-10" db="EMBL/GenBank/DDBJ databases">
        <title>Genome Sequence of Xylaria curta.</title>
        <authorList>
            <person name="Buettner E."/>
        </authorList>
    </citation>
    <scope>NUCLEOTIDE SEQUENCE</scope>
    <source>
        <strain evidence="1">Babe10</strain>
    </source>
</reference>
<accession>A0ACC1PS64</accession>